<dbReference type="InterPro" id="IPR036047">
    <property type="entry name" value="F-box-like_dom_sf"/>
</dbReference>
<dbReference type="PANTHER" id="PTHR32133:SF386">
    <property type="entry name" value="F-BOX DOMAIN-CONTAINING PROTEIN"/>
    <property type="match status" value="1"/>
</dbReference>
<sequence length="1333" mass="146683">MKYTMVLAARSAASLRLRAARVPAAPCEFKFVDGGCTWSAMVVGELVRAMVMVMLAMMLTMGVLLPDHSMTPPTQLLDELVEEVLIRSLPDDPASPVRAALVCKRWRRLVSSRHFRSRFRAFHRATPMLGAVFNNHGFVPTSSFRRQAPADLRGGSIVLDARHGRVIFQRACPGSQPWIPTLTVWDPITGERREVPKLPRLPDPYGPGWSTNFAVLCAAAGCNHLDCSHGPFHIVAVVVNDHGETFARVYSSEDGAWGEPTFAPHIIESLGSVDSFEMVPVYFQFYTMDAVLKFDLTTREMGVIRLPLIGFPRPIALITTEDGALGFAATKGSMLYLFSRGRTHRIPTQSARSDQTLAPPPPPPGDSNQPSSMAPPPQLLDELVEEVLIRFPPDDPASLLRAALVCKRWSRLVSARRFRARFRSFHRELPMLGAVVNTGAFVKNDGFVSTSSFRCQVPADLRDGSMVLDARHGRVLFHNMRRGSQPWIPTLTLWDPITGERRELPRLSDPYRGSSNFAVLCAAAGCNHLDCSHGPFLVVAVVVDNSMTFARVYSSQDREWGDPTFAPHINESLGRIDHLDLVPGALAGNAVYFQFHTTDAVVKFDLATREMVLIRLPAIASERPISLVTIEDGDLGFAVTKDSMLYLWSRVAGTGEEARWEQSRVIELKEILPATSLRHPPIMIGSQRAPSFHRYKWGSVPRARPVVFLSHLVSPPPNEPTTQSTMAAPQWQALYEVLLEEVLVRLPPDDPASLLHAALVCKRWARVVSGRGFRARLRGFHGGGGGGGGPPMLGFLCDLRGDRDDGAVSRFVPTSTFRPRPTELRGWRAADARHGRVLIYPLRKRFAAGSRTPELTVCVPATGELRRLPASPRPRPSSWSAALLCGCDGDHRPGCHDGDGPFRVVLVGTTDKDGIFSSVYSSVDDAWSEAAASPVAHPDSSPTCLESVPGVHVGNALHFLFQGSASILRYDLDSREVSLIQRPPACTYYQGRPLLMTMEDGKLGFAAVNHSTLSLWPRESDRQWSRGQEEDKKDDLAQPLPELNDDVVREILARIPPDESAHLARAALVCKTWRRVVLSGSGGFLRRYRELHRTPPLIGFLHKTGSGRLFFPTAAACPFARPPEASDLWWHLDYRDLRPLDCRHGRVLFRHLDTRNLIVWDPVAGDWQEVPDLSIRYLFSFAMVLCAVAGCDHCACAGGPFLVVFVCNIAGTVHGCVYSSEARAWGTLASLHLGRGRDEVELKRGALVAGAGDDAGAAAYFVVCDGAMLLRYDFGGDKNRLSTIETPAAGYDTNIVIMPADDGSLGLAGIKCSKIRMYTRKKMKGTSASSELH</sequence>
<organism evidence="4 5">
    <name type="scientific">Digitaria exilis</name>
    <dbReference type="NCBI Taxonomy" id="1010633"/>
    <lineage>
        <taxon>Eukaryota</taxon>
        <taxon>Viridiplantae</taxon>
        <taxon>Streptophyta</taxon>
        <taxon>Embryophyta</taxon>
        <taxon>Tracheophyta</taxon>
        <taxon>Spermatophyta</taxon>
        <taxon>Magnoliopsida</taxon>
        <taxon>Liliopsida</taxon>
        <taxon>Poales</taxon>
        <taxon>Poaceae</taxon>
        <taxon>PACMAD clade</taxon>
        <taxon>Panicoideae</taxon>
        <taxon>Panicodae</taxon>
        <taxon>Paniceae</taxon>
        <taxon>Anthephorinae</taxon>
        <taxon>Digitaria</taxon>
    </lineage>
</organism>
<proteinExistence type="predicted"/>
<evidence type="ECO:0000256" key="1">
    <source>
        <dbReference type="SAM" id="MobiDB-lite"/>
    </source>
</evidence>
<feature type="domain" description="F-box" evidence="3">
    <location>
        <begin position="379"/>
        <end position="422"/>
    </location>
</feature>
<keyword evidence="2" id="KW-1133">Transmembrane helix</keyword>
<feature type="domain" description="F-box" evidence="3">
    <location>
        <begin position="76"/>
        <end position="119"/>
    </location>
</feature>
<protein>
    <recommendedName>
        <fullName evidence="3">F-box domain-containing protein</fullName>
    </recommendedName>
</protein>
<keyword evidence="2" id="KW-0472">Membrane</keyword>
<dbReference type="SMART" id="SM00256">
    <property type="entry name" value="FBOX"/>
    <property type="match status" value="4"/>
</dbReference>
<feature type="domain" description="F-box" evidence="3">
    <location>
        <begin position="734"/>
        <end position="777"/>
    </location>
</feature>
<evidence type="ECO:0000259" key="3">
    <source>
        <dbReference type="SMART" id="SM00256"/>
    </source>
</evidence>
<feature type="compositionally biased region" description="Basic and acidic residues" evidence="1">
    <location>
        <begin position="1019"/>
        <end position="1036"/>
    </location>
</feature>
<comment type="caution">
    <text evidence="4">The sequence shown here is derived from an EMBL/GenBank/DDBJ whole genome shotgun (WGS) entry which is preliminary data.</text>
</comment>
<evidence type="ECO:0000313" key="4">
    <source>
        <dbReference type="EMBL" id="KAF8731356.1"/>
    </source>
</evidence>
<dbReference type="Proteomes" id="UP000636709">
    <property type="component" value="Unassembled WGS sequence"/>
</dbReference>
<keyword evidence="2" id="KW-0812">Transmembrane</keyword>
<name>A0A835F8V1_9POAL</name>
<feature type="transmembrane region" description="Helical" evidence="2">
    <location>
        <begin position="40"/>
        <end position="65"/>
    </location>
</feature>
<feature type="region of interest" description="Disordered" evidence="1">
    <location>
        <begin position="1019"/>
        <end position="1039"/>
    </location>
</feature>
<dbReference type="Gene3D" id="1.20.1280.50">
    <property type="match status" value="1"/>
</dbReference>
<feature type="domain" description="F-box" evidence="3">
    <location>
        <begin position="1043"/>
        <end position="1088"/>
    </location>
</feature>
<dbReference type="InterPro" id="IPR001810">
    <property type="entry name" value="F-box_dom"/>
</dbReference>
<keyword evidence="5" id="KW-1185">Reference proteome</keyword>
<dbReference type="EMBL" id="JACEFO010001608">
    <property type="protein sequence ID" value="KAF8731356.1"/>
    <property type="molecule type" value="Genomic_DNA"/>
</dbReference>
<dbReference type="Pfam" id="PF00646">
    <property type="entry name" value="F-box"/>
    <property type="match status" value="3"/>
</dbReference>
<feature type="region of interest" description="Disordered" evidence="1">
    <location>
        <begin position="348"/>
        <end position="376"/>
    </location>
</feature>
<accession>A0A835F8V1</accession>
<gene>
    <name evidence="4" type="ORF">HU200_016412</name>
</gene>
<dbReference type="OrthoDB" id="682170at2759"/>
<evidence type="ECO:0000313" key="5">
    <source>
        <dbReference type="Proteomes" id="UP000636709"/>
    </source>
</evidence>
<dbReference type="SUPFAM" id="SSF81383">
    <property type="entry name" value="F-box domain"/>
    <property type="match status" value="4"/>
</dbReference>
<dbReference type="PANTHER" id="PTHR32133">
    <property type="entry name" value="OS07G0120400 PROTEIN"/>
    <property type="match status" value="1"/>
</dbReference>
<evidence type="ECO:0000256" key="2">
    <source>
        <dbReference type="SAM" id="Phobius"/>
    </source>
</evidence>
<reference evidence="4" key="1">
    <citation type="submission" date="2020-07" db="EMBL/GenBank/DDBJ databases">
        <title>Genome sequence and genetic diversity analysis of an under-domesticated orphan crop, white fonio (Digitaria exilis).</title>
        <authorList>
            <person name="Bennetzen J.L."/>
            <person name="Chen S."/>
            <person name="Ma X."/>
            <person name="Wang X."/>
            <person name="Yssel A.E.J."/>
            <person name="Chaluvadi S.R."/>
            <person name="Johnson M."/>
            <person name="Gangashetty P."/>
            <person name="Hamidou F."/>
            <person name="Sanogo M.D."/>
            <person name="Zwaenepoel A."/>
            <person name="Wallace J."/>
            <person name="Van De Peer Y."/>
            <person name="Van Deynze A."/>
        </authorList>
    </citation>
    <scope>NUCLEOTIDE SEQUENCE</scope>
    <source>
        <tissue evidence="4">Leaves</tissue>
    </source>
</reference>